<evidence type="ECO:0000313" key="1">
    <source>
        <dbReference type="EMBL" id="NRS92310.1"/>
    </source>
</evidence>
<name>A0A8J8K505_9FLAO</name>
<evidence type="ECO:0008006" key="3">
    <source>
        <dbReference type="Google" id="ProtNLM"/>
    </source>
</evidence>
<sequence length="163" mass="17960">MSEKHLVCQGALCKCNFGTTPDKLKVLTQSKRYINDKEGSTKLMATNKDMGASNFEKNTFGPCKMQPIPGGGFKPCQIVVSTWSGFYEKITLQDNNGKALLEDSKATCPIGGQDCITIINHGQIAEISVQNLKNANKEVLAELLPFVELEDKEEEVEIIFKSN</sequence>
<dbReference type="AlphaFoldDB" id="A0A8J8K505"/>
<dbReference type="Proteomes" id="UP000610746">
    <property type="component" value="Unassembled WGS sequence"/>
</dbReference>
<dbReference type="EMBL" id="JABSNO010000008">
    <property type="protein sequence ID" value="NRS92310.1"/>
    <property type="molecule type" value="Genomic_DNA"/>
</dbReference>
<dbReference type="RefSeq" id="WP_173778924.1">
    <property type="nucleotide sequence ID" value="NZ_JABSNO010000008.1"/>
</dbReference>
<gene>
    <name evidence="1" type="ORF">HNQ03_001378</name>
</gene>
<comment type="caution">
    <text evidence="1">The sequence shown here is derived from an EMBL/GenBank/DDBJ whole genome shotgun (WGS) entry which is preliminary data.</text>
</comment>
<proteinExistence type="predicted"/>
<protein>
    <recommendedName>
        <fullName evidence="3">DUF4280 domain-containing protein</fullName>
    </recommendedName>
</protein>
<keyword evidence="2" id="KW-1185">Reference proteome</keyword>
<dbReference type="InterPro" id="IPR025460">
    <property type="entry name" value="DUF4280"/>
</dbReference>
<evidence type="ECO:0000313" key="2">
    <source>
        <dbReference type="Proteomes" id="UP000610746"/>
    </source>
</evidence>
<dbReference type="Pfam" id="PF14107">
    <property type="entry name" value="DUF4280"/>
    <property type="match status" value="1"/>
</dbReference>
<reference evidence="1" key="1">
    <citation type="submission" date="2020-05" db="EMBL/GenBank/DDBJ databases">
        <title>Genomic Encyclopedia of Type Strains, Phase IV (KMG-V): Genome sequencing to study the core and pangenomes of soil and plant-associated prokaryotes.</title>
        <authorList>
            <person name="Whitman W."/>
        </authorList>
    </citation>
    <scope>NUCLEOTIDE SEQUENCE</scope>
    <source>
        <strain evidence="1">16F</strain>
    </source>
</reference>
<organism evidence="1 2">
    <name type="scientific">Frigoriflavimonas asaccharolytica</name>
    <dbReference type="NCBI Taxonomy" id="2735899"/>
    <lineage>
        <taxon>Bacteria</taxon>
        <taxon>Pseudomonadati</taxon>
        <taxon>Bacteroidota</taxon>
        <taxon>Flavobacteriia</taxon>
        <taxon>Flavobacteriales</taxon>
        <taxon>Weeksellaceae</taxon>
        <taxon>Frigoriflavimonas</taxon>
    </lineage>
</organism>
<accession>A0A8J8K505</accession>